<accession>A0A8X6R316</accession>
<dbReference type="AlphaFoldDB" id="A0A8X6R316"/>
<dbReference type="Proteomes" id="UP000887013">
    <property type="component" value="Unassembled WGS sequence"/>
</dbReference>
<reference evidence="1" key="1">
    <citation type="submission" date="2020-08" db="EMBL/GenBank/DDBJ databases">
        <title>Multicomponent nature underlies the extraordinary mechanical properties of spider dragline silk.</title>
        <authorList>
            <person name="Kono N."/>
            <person name="Nakamura H."/>
            <person name="Mori M."/>
            <person name="Yoshida Y."/>
            <person name="Ohtoshi R."/>
            <person name="Malay A.D."/>
            <person name="Moran D.A.P."/>
            <person name="Tomita M."/>
            <person name="Numata K."/>
            <person name="Arakawa K."/>
        </authorList>
    </citation>
    <scope>NUCLEOTIDE SEQUENCE</scope>
</reference>
<sequence>MTSLMSFVGPWGHVMSVGLHRLGGSSVQTDVLYQIDEQKDQTTQGHHCCRLFCPLISLLPLLIPQRYQRAPPPVDVAVPKISPVRWKTGKTGVHHQTIERDLSENKSSFARSITMF</sequence>
<organism evidence="1 2">
    <name type="scientific">Nephila pilipes</name>
    <name type="common">Giant wood spider</name>
    <name type="synonym">Nephila maculata</name>
    <dbReference type="NCBI Taxonomy" id="299642"/>
    <lineage>
        <taxon>Eukaryota</taxon>
        <taxon>Metazoa</taxon>
        <taxon>Ecdysozoa</taxon>
        <taxon>Arthropoda</taxon>
        <taxon>Chelicerata</taxon>
        <taxon>Arachnida</taxon>
        <taxon>Araneae</taxon>
        <taxon>Araneomorphae</taxon>
        <taxon>Entelegynae</taxon>
        <taxon>Araneoidea</taxon>
        <taxon>Nephilidae</taxon>
        <taxon>Nephila</taxon>
    </lineage>
</organism>
<keyword evidence="2" id="KW-1185">Reference proteome</keyword>
<name>A0A8X6R316_NEPPI</name>
<proteinExistence type="predicted"/>
<dbReference type="EMBL" id="BMAW01038925">
    <property type="protein sequence ID" value="GFU53755.1"/>
    <property type="molecule type" value="Genomic_DNA"/>
</dbReference>
<gene>
    <name evidence="1" type="ORF">NPIL_652071</name>
</gene>
<protein>
    <submittedName>
        <fullName evidence="1">Uncharacterized protein</fullName>
    </submittedName>
</protein>
<evidence type="ECO:0000313" key="2">
    <source>
        <dbReference type="Proteomes" id="UP000887013"/>
    </source>
</evidence>
<evidence type="ECO:0000313" key="1">
    <source>
        <dbReference type="EMBL" id="GFU53755.1"/>
    </source>
</evidence>
<comment type="caution">
    <text evidence="1">The sequence shown here is derived from an EMBL/GenBank/DDBJ whole genome shotgun (WGS) entry which is preliminary data.</text>
</comment>